<sequence>MKRLGKDESMMQIIYMSKNYYTMIFLVEKDYKYALFKEMWMIEDHYLLIWNLVQCLRWIKIDFYSIKKSIFQDLC</sequence>
<dbReference type="Proteomes" id="UP000257109">
    <property type="component" value="Unassembled WGS sequence"/>
</dbReference>
<evidence type="ECO:0000313" key="1">
    <source>
        <dbReference type="EMBL" id="RDX75186.1"/>
    </source>
</evidence>
<proteinExistence type="predicted"/>
<organism evidence="1 2">
    <name type="scientific">Mucuna pruriens</name>
    <name type="common">Velvet bean</name>
    <name type="synonym">Dolichos pruriens</name>
    <dbReference type="NCBI Taxonomy" id="157652"/>
    <lineage>
        <taxon>Eukaryota</taxon>
        <taxon>Viridiplantae</taxon>
        <taxon>Streptophyta</taxon>
        <taxon>Embryophyta</taxon>
        <taxon>Tracheophyta</taxon>
        <taxon>Spermatophyta</taxon>
        <taxon>Magnoliopsida</taxon>
        <taxon>eudicotyledons</taxon>
        <taxon>Gunneridae</taxon>
        <taxon>Pentapetalae</taxon>
        <taxon>rosids</taxon>
        <taxon>fabids</taxon>
        <taxon>Fabales</taxon>
        <taxon>Fabaceae</taxon>
        <taxon>Papilionoideae</taxon>
        <taxon>50 kb inversion clade</taxon>
        <taxon>NPAAA clade</taxon>
        <taxon>indigoferoid/millettioid clade</taxon>
        <taxon>Phaseoleae</taxon>
        <taxon>Mucuna</taxon>
    </lineage>
</organism>
<comment type="caution">
    <text evidence="1">The sequence shown here is derived from an EMBL/GenBank/DDBJ whole genome shotgun (WGS) entry which is preliminary data.</text>
</comment>
<keyword evidence="2" id="KW-1185">Reference proteome</keyword>
<name>A0A371FA68_MUCPR</name>
<protein>
    <submittedName>
        <fullName evidence="1">Uncharacterized protein</fullName>
    </submittedName>
</protein>
<evidence type="ECO:0000313" key="2">
    <source>
        <dbReference type="Proteomes" id="UP000257109"/>
    </source>
</evidence>
<dbReference type="AlphaFoldDB" id="A0A371FA68"/>
<dbReference type="EMBL" id="QJKJ01009911">
    <property type="protein sequence ID" value="RDX75186.1"/>
    <property type="molecule type" value="Genomic_DNA"/>
</dbReference>
<gene>
    <name evidence="1" type="ORF">CR513_44968</name>
</gene>
<accession>A0A371FA68</accession>
<feature type="non-terminal residue" evidence="1">
    <location>
        <position position="1"/>
    </location>
</feature>
<reference evidence="1" key="1">
    <citation type="submission" date="2018-05" db="EMBL/GenBank/DDBJ databases">
        <title>Draft genome of Mucuna pruriens seed.</title>
        <authorList>
            <person name="Nnadi N.E."/>
            <person name="Vos R."/>
            <person name="Hasami M.H."/>
            <person name="Devisetty U.K."/>
            <person name="Aguiy J.C."/>
        </authorList>
    </citation>
    <scope>NUCLEOTIDE SEQUENCE [LARGE SCALE GENOMIC DNA]</scope>
    <source>
        <strain evidence="1">JCA_2017</strain>
    </source>
</reference>